<feature type="region of interest" description="Disordered" evidence="2">
    <location>
        <begin position="620"/>
        <end position="649"/>
    </location>
</feature>
<proteinExistence type="predicted"/>
<evidence type="ECO:0000256" key="2">
    <source>
        <dbReference type="SAM" id="MobiDB-lite"/>
    </source>
</evidence>
<keyword evidence="3" id="KW-1133">Transmembrane helix</keyword>
<dbReference type="SUPFAM" id="SSF50965">
    <property type="entry name" value="Galactose oxidase, central domain"/>
    <property type="match status" value="1"/>
</dbReference>
<dbReference type="Pfam" id="PF07250">
    <property type="entry name" value="Glyoxal_oxid_N"/>
    <property type="match status" value="1"/>
</dbReference>
<evidence type="ECO:0000256" key="4">
    <source>
        <dbReference type="SAM" id="SignalP"/>
    </source>
</evidence>
<keyword evidence="1 4" id="KW-0732">Signal</keyword>
<sequence>MLNRQLSLLALSLGAASTAVAQTHKAGSFEDGGHTQVSAMMMFLGNLNKVYILDKSEANAAKFGNYPAMGAVYDIASRQATTMSVTTNVFCASGMHLPNGSFATFGGNGAVGPGGNIGDVTPPGNPYTATFDTTFGDFDGTKSIRILDPCDDGDDFSSPNCQWFDNASLLSMQVQRWYSAAEPMGNGTIVLIGGFSNGGYINRNYPNVDPAFEGGAATPTYEFFPSNGQTPQTMNFMIKTSGLNAYAHTFLMPSGKMLVQANYSTMLWDPETNTETDLPDMPDQIVRVYPASGGVAMLPLTPENNYTPTVIFCGGSNMTDFQWGNYSWPFEDTWNVPASNKCHTITPEPTDGSVVEYVEDDDMIVGRTMGQFIALPDQTLLIVNGGANGTAGYSTRTLNTLNPPYGMSLAAAPVGQPAIYNPRAPKGSRWSNAGFDTSSIARLYHSSAILLPDASVLIAGSNPNVDVNTTTVFPTTYQAEVFYPSYFAATNRPTFTGAPKTLSYGGNSFDLTVPSSAYSGSANDAADNTTVVLVRGGWTTHAMNMGQRIMQLNNTYTVNSDGSITLHVAQLPPNPNLFQPGPAMLFVTVAGIPSNASWVTIGTGNIETQPTQAASVLPTSSRLDGVSGSGAGNNSGNSSSSGSKANSASSSHTGALVGGIIAAIAAVGILGAVFGICMARRRRAAARQASSLSYPMSSAPGGAAGSRTAGGLGAGYRGSDSSAFVPLQGNESTTWGPGPNMHAAGASAVNLHTPSSPYFDDPRSNSTEFDPYHQNVPRMSADQRRGPY</sequence>
<feature type="compositionally biased region" description="Low complexity" evidence="2">
    <location>
        <begin position="634"/>
        <end position="649"/>
    </location>
</feature>
<dbReference type="SUPFAM" id="SSF81296">
    <property type="entry name" value="E set domains"/>
    <property type="match status" value="1"/>
</dbReference>
<gene>
    <name evidence="7" type="ORF">BD311DRAFT_676354</name>
</gene>
<organism evidence="7">
    <name type="scientific">Dichomitus squalens</name>
    <dbReference type="NCBI Taxonomy" id="114155"/>
    <lineage>
        <taxon>Eukaryota</taxon>
        <taxon>Fungi</taxon>
        <taxon>Dikarya</taxon>
        <taxon>Basidiomycota</taxon>
        <taxon>Agaricomycotina</taxon>
        <taxon>Agaricomycetes</taxon>
        <taxon>Polyporales</taxon>
        <taxon>Polyporaceae</taxon>
        <taxon>Dichomitus</taxon>
    </lineage>
</organism>
<dbReference type="Proteomes" id="UP000292957">
    <property type="component" value="Unassembled WGS sequence"/>
</dbReference>
<dbReference type="Gene3D" id="2.60.40.10">
    <property type="entry name" value="Immunoglobulins"/>
    <property type="match status" value="1"/>
</dbReference>
<dbReference type="InterPro" id="IPR015202">
    <property type="entry name" value="GO-like_E_set"/>
</dbReference>
<evidence type="ECO:0000259" key="5">
    <source>
        <dbReference type="Pfam" id="PF07250"/>
    </source>
</evidence>
<dbReference type="Gene3D" id="2.130.10.80">
    <property type="entry name" value="Galactose oxidase/kelch, beta-propeller"/>
    <property type="match status" value="1"/>
</dbReference>
<accession>A0A4Q9M633</accession>
<feature type="domain" description="Glyoxal oxidase N-terminal" evidence="5">
    <location>
        <begin position="213"/>
        <end position="486"/>
    </location>
</feature>
<dbReference type="AlphaFoldDB" id="A0A4Q9M633"/>
<dbReference type="InterPro" id="IPR009880">
    <property type="entry name" value="Glyoxal_oxidase_N"/>
</dbReference>
<evidence type="ECO:0000256" key="3">
    <source>
        <dbReference type="SAM" id="Phobius"/>
    </source>
</evidence>
<feature type="domain" description="Galactose oxidase-like Early set" evidence="6">
    <location>
        <begin position="492"/>
        <end position="601"/>
    </location>
</feature>
<name>A0A4Q9M633_9APHY</name>
<protein>
    <submittedName>
        <fullName evidence="7">Glyoxal oxidase N-terminus-domain-containing protein</fullName>
    </submittedName>
</protein>
<dbReference type="InterPro" id="IPR011043">
    <property type="entry name" value="Gal_Oxase/kelch_b-propeller"/>
</dbReference>
<dbReference type="InterPro" id="IPR013783">
    <property type="entry name" value="Ig-like_fold"/>
</dbReference>
<evidence type="ECO:0000259" key="6">
    <source>
        <dbReference type="Pfam" id="PF09118"/>
    </source>
</evidence>
<dbReference type="EMBL" id="ML143546">
    <property type="protein sequence ID" value="TBU22339.1"/>
    <property type="molecule type" value="Genomic_DNA"/>
</dbReference>
<dbReference type="PANTHER" id="PTHR32208">
    <property type="entry name" value="SECRETED PROTEIN-RELATED"/>
    <property type="match status" value="1"/>
</dbReference>
<keyword evidence="3" id="KW-0812">Transmembrane</keyword>
<reference evidence="7" key="1">
    <citation type="submission" date="2019-01" db="EMBL/GenBank/DDBJ databases">
        <title>Draft genome sequences of three monokaryotic isolates of the white-rot basidiomycete fungus Dichomitus squalens.</title>
        <authorList>
            <consortium name="DOE Joint Genome Institute"/>
            <person name="Lopez S.C."/>
            <person name="Andreopoulos B."/>
            <person name="Pangilinan J."/>
            <person name="Lipzen A."/>
            <person name="Riley R."/>
            <person name="Ahrendt S."/>
            <person name="Ng V."/>
            <person name="Barry K."/>
            <person name="Daum C."/>
            <person name="Grigoriev I.V."/>
            <person name="Hilden K.S."/>
            <person name="Makela M.R."/>
            <person name="de Vries R.P."/>
        </authorList>
    </citation>
    <scope>NUCLEOTIDE SEQUENCE [LARGE SCALE GENOMIC DNA]</scope>
    <source>
        <strain evidence="7">OM18370.1</strain>
    </source>
</reference>
<dbReference type="CDD" id="cd02851">
    <property type="entry name" value="E_set_GO_C"/>
    <property type="match status" value="1"/>
</dbReference>
<feature type="transmembrane region" description="Helical" evidence="3">
    <location>
        <begin position="655"/>
        <end position="679"/>
    </location>
</feature>
<feature type="chain" id="PRO_5020269212" evidence="4">
    <location>
        <begin position="22"/>
        <end position="788"/>
    </location>
</feature>
<dbReference type="Pfam" id="PF09118">
    <property type="entry name" value="GO-like_E_set"/>
    <property type="match status" value="1"/>
</dbReference>
<dbReference type="OrthoDB" id="2019572at2759"/>
<dbReference type="InterPro" id="IPR037293">
    <property type="entry name" value="Gal_Oxidase_central_sf"/>
</dbReference>
<evidence type="ECO:0000256" key="1">
    <source>
        <dbReference type="ARBA" id="ARBA00022729"/>
    </source>
</evidence>
<keyword evidence="3" id="KW-0472">Membrane</keyword>
<feature type="region of interest" description="Disordered" evidence="2">
    <location>
        <begin position="723"/>
        <end position="788"/>
    </location>
</feature>
<evidence type="ECO:0000313" key="7">
    <source>
        <dbReference type="EMBL" id="TBU22339.1"/>
    </source>
</evidence>
<feature type="signal peptide" evidence="4">
    <location>
        <begin position="1"/>
        <end position="21"/>
    </location>
</feature>
<dbReference type="InterPro" id="IPR014756">
    <property type="entry name" value="Ig_E-set"/>
</dbReference>
<dbReference type="PANTHER" id="PTHR32208:SF21">
    <property type="entry name" value="LOW QUALITY PROTEIN: ALDEHYDE OXIDASE GLOX-LIKE"/>
    <property type="match status" value="1"/>
</dbReference>